<comment type="caution">
    <text evidence="2">The sequence shown here is derived from an EMBL/GenBank/DDBJ whole genome shotgun (WGS) entry which is preliminary data.</text>
</comment>
<dbReference type="AlphaFoldDB" id="A0A1Y2I371"/>
<feature type="region of interest" description="Disordered" evidence="1">
    <location>
        <begin position="154"/>
        <end position="181"/>
    </location>
</feature>
<gene>
    <name evidence="2" type="ORF">BCR44DRAFT_26892</name>
</gene>
<evidence type="ECO:0000313" key="3">
    <source>
        <dbReference type="Proteomes" id="UP000193411"/>
    </source>
</evidence>
<protein>
    <submittedName>
        <fullName evidence="2">Uncharacterized protein</fullName>
    </submittedName>
</protein>
<reference evidence="2 3" key="1">
    <citation type="submission" date="2016-07" db="EMBL/GenBank/DDBJ databases">
        <title>Pervasive Adenine N6-methylation of Active Genes in Fungi.</title>
        <authorList>
            <consortium name="DOE Joint Genome Institute"/>
            <person name="Mondo S.J."/>
            <person name="Dannebaum R.O."/>
            <person name="Kuo R.C."/>
            <person name="Labutti K."/>
            <person name="Haridas S."/>
            <person name="Kuo A."/>
            <person name="Salamov A."/>
            <person name="Ahrendt S.R."/>
            <person name="Lipzen A."/>
            <person name="Sullivan W."/>
            <person name="Andreopoulos W.B."/>
            <person name="Clum A."/>
            <person name="Lindquist E."/>
            <person name="Daum C."/>
            <person name="Ramamoorthy G.K."/>
            <person name="Gryganskyi A."/>
            <person name="Culley D."/>
            <person name="Magnuson J.K."/>
            <person name="James T.Y."/>
            <person name="O'Malley M.A."/>
            <person name="Stajich J.E."/>
            <person name="Spatafora J.W."/>
            <person name="Visel A."/>
            <person name="Grigoriev I.V."/>
        </authorList>
    </citation>
    <scope>NUCLEOTIDE SEQUENCE [LARGE SCALE GENOMIC DNA]</scope>
    <source>
        <strain evidence="2 3">PL171</strain>
    </source>
</reference>
<keyword evidence="3" id="KW-1185">Reference proteome</keyword>
<evidence type="ECO:0000313" key="2">
    <source>
        <dbReference type="EMBL" id="ORZ41310.1"/>
    </source>
</evidence>
<name>A0A1Y2I371_9FUNG</name>
<sequence length="181" mass="20372">MTGNERKQSILHDYADSVRTAAAFSPQSRGASISHGRIICNRRPRKQRVGILPPTVIDERQARCLNQKLKILSGSFQSCGCHGSRKDLKQGIPSNNSLIRFLPRLALQDDARRHTSDKSSPVEVLFYRVACPHTSYNPSQMDWTVRRKDGANLDRGKRVFQGPGRRSVATDQNAHNTEHLE</sequence>
<dbReference type="Proteomes" id="UP000193411">
    <property type="component" value="Unassembled WGS sequence"/>
</dbReference>
<dbReference type="EMBL" id="MCFL01000001">
    <property type="protein sequence ID" value="ORZ41310.1"/>
    <property type="molecule type" value="Genomic_DNA"/>
</dbReference>
<evidence type="ECO:0000256" key="1">
    <source>
        <dbReference type="SAM" id="MobiDB-lite"/>
    </source>
</evidence>
<proteinExistence type="predicted"/>
<accession>A0A1Y2I371</accession>
<organism evidence="2 3">
    <name type="scientific">Catenaria anguillulae PL171</name>
    <dbReference type="NCBI Taxonomy" id="765915"/>
    <lineage>
        <taxon>Eukaryota</taxon>
        <taxon>Fungi</taxon>
        <taxon>Fungi incertae sedis</taxon>
        <taxon>Blastocladiomycota</taxon>
        <taxon>Blastocladiomycetes</taxon>
        <taxon>Blastocladiales</taxon>
        <taxon>Catenariaceae</taxon>
        <taxon>Catenaria</taxon>
    </lineage>
</organism>